<evidence type="ECO:0000313" key="11">
    <source>
        <dbReference type="Proteomes" id="UP001310890"/>
    </source>
</evidence>
<dbReference type="NCBIfam" id="TIGR00033">
    <property type="entry name" value="aroC"/>
    <property type="match status" value="1"/>
</dbReference>
<feature type="region of interest" description="Disordered" evidence="9">
    <location>
        <begin position="38"/>
        <end position="71"/>
    </location>
</feature>
<feature type="region of interest" description="Disordered" evidence="9">
    <location>
        <begin position="294"/>
        <end position="322"/>
    </location>
</feature>
<dbReference type="SUPFAM" id="SSF103263">
    <property type="entry name" value="Chorismate synthase, AroC"/>
    <property type="match status" value="1"/>
</dbReference>
<dbReference type="InterPro" id="IPR020541">
    <property type="entry name" value="Chorismate_synthase_CS"/>
</dbReference>
<evidence type="ECO:0000313" key="10">
    <source>
        <dbReference type="EMBL" id="KAK5110731.1"/>
    </source>
</evidence>
<dbReference type="EC" id="4.2.3.5" evidence="4 8"/>
<dbReference type="GO" id="GO:0005829">
    <property type="term" value="C:cytosol"/>
    <property type="evidence" value="ECO:0007669"/>
    <property type="project" value="TreeGrafter"/>
</dbReference>
<dbReference type="FunFam" id="3.60.150.10:FF:000004">
    <property type="entry name" value="Chorismate synthase"/>
    <property type="match status" value="1"/>
</dbReference>
<dbReference type="InterPro" id="IPR035904">
    <property type="entry name" value="Chorismate_synth_AroC_sf"/>
</dbReference>
<accession>A0AAN7TGR4</accession>
<dbReference type="InterPro" id="IPR000453">
    <property type="entry name" value="Chorismate_synth"/>
</dbReference>
<comment type="subunit">
    <text evidence="3">Homotetramer.</text>
</comment>
<name>A0AAN7TGR4_9PEZI</name>
<evidence type="ECO:0000256" key="4">
    <source>
        <dbReference type="ARBA" id="ARBA00013036"/>
    </source>
</evidence>
<dbReference type="EMBL" id="JAVRRL010000046">
    <property type="protein sequence ID" value="KAK5110731.1"/>
    <property type="molecule type" value="Genomic_DNA"/>
</dbReference>
<dbReference type="Gene3D" id="3.60.150.10">
    <property type="entry name" value="Chorismate synthase AroC"/>
    <property type="match status" value="1"/>
</dbReference>
<dbReference type="PANTHER" id="PTHR21085">
    <property type="entry name" value="CHORISMATE SYNTHASE"/>
    <property type="match status" value="1"/>
</dbReference>
<dbReference type="GO" id="GO:0009073">
    <property type="term" value="P:aromatic amino acid family biosynthetic process"/>
    <property type="evidence" value="ECO:0007669"/>
    <property type="project" value="UniProtKB-KW"/>
</dbReference>
<evidence type="ECO:0000256" key="6">
    <source>
        <dbReference type="ARBA" id="ARBA00023141"/>
    </source>
</evidence>
<dbReference type="GO" id="GO:0004107">
    <property type="term" value="F:chorismate synthase activity"/>
    <property type="evidence" value="ECO:0007669"/>
    <property type="project" value="UniProtKB-EC"/>
</dbReference>
<keyword evidence="6 8" id="KW-0057">Aromatic amino acid biosynthesis</keyword>
<dbReference type="AlphaFoldDB" id="A0AAN7TGR4"/>
<comment type="pathway">
    <text evidence="1 8">Metabolic intermediate biosynthesis; chorismate biosynthesis; chorismate from D-erythrose 4-phosphate and phosphoenolpyruvate: step 7/7.</text>
</comment>
<proteinExistence type="inferred from homology"/>
<dbReference type="PIRSF" id="PIRSF001456">
    <property type="entry name" value="Chorismate_synth"/>
    <property type="match status" value="1"/>
</dbReference>
<evidence type="ECO:0000256" key="3">
    <source>
        <dbReference type="ARBA" id="ARBA00011881"/>
    </source>
</evidence>
<comment type="caution">
    <text evidence="10">The sequence shown here is derived from an EMBL/GenBank/DDBJ whole genome shotgun (WGS) entry which is preliminary data.</text>
</comment>
<evidence type="ECO:0000256" key="7">
    <source>
        <dbReference type="ARBA" id="ARBA00023239"/>
    </source>
</evidence>
<sequence length="425" mass="45297">MSTFGQYFRVTTYGESHGRSVGCIVDGVPPGLQLTEADVQPQMTRRRPGQSALTTPRDEKDRVAIESGTENGITLGSPIALRVLNEDQRPKDYGGGGKNIDAFPRPSHADWTYLEKYGVKSSSGGGRSSARETIGRVAASAVAEKYLRVAHGVEIVAFTSSVGSEFLFPPTRQYPTAANNPAFLELIDTITRDKVDEFLPVRCPDKAVCKKMEEVIAEYRDKQDSIGGVVTCVIRNCPSGLGEPCFDKLEATLAHAMLSIPATKGFEIGSGFGGCEMPGSVHNDPFVKAPTVTPAEAHGAGASETRASRRPRLTTKTNNSGGIQGGITNGAHIYFNVGFKPPATIGQAQQTTGYDETEGTLEAKGRHDPCVIPRAVPIVEAMAALVVMDALMAQSARQSARSLLPMGEMTIPVGESHSKLMNGSQ</sequence>
<dbReference type="GO" id="GO:0009423">
    <property type="term" value="P:chorismate biosynthetic process"/>
    <property type="evidence" value="ECO:0007669"/>
    <property type="project" value="TreeGrafter"/>
</dbReference>
<evidence type="ECO:0000256" key="9">
    <source>
        <dbReference type="SAM" id="MobiDB-lite"/>
    </source>
</evidence>
<dbReference type="HAMAP" id="MF_00300">
    <property type="entry name" value="Chorismate_synth"/>
    <property type="match status" value="1"/>
</dbReference>
<evidence type="ECO:0000256" key="2">
    <source>
        <dbReference type="ARBA" id="ARBA00008014"/>
    </source>
</evidence>
<organism evidence="10 11">
    <name type="scientific">Meristemomyces frigidus</name>
    <dbReference type="NCBI Taxonomy" id="1508187"/>
    <lineage>
        <taxon>Eukaryota</taxon>
        <taxon>Fungi</taxon>
        <taxon>Dikarya</taxon>
        <taxon>Ascomycota</taxon>
        <taxon>Pezizomycotina</taxon>
        <taxon>Dothideomycetes</taxon>
        <taxon>Dothideomycetidae</taxon>
        <taxon>Mycosphaerellales</taxon>
        <taxon>Teratosphaeriaceae</taxon>
        <taxon>Meristemomyces</taxon>
    </lineage>
</organism>
<comment type="catalytic activity">
    <reaction evidence="8">
        <text>5-O-(1-carboxyvinyl)-3-phosphoshikimate = chorismate + phosphate</text>
        <dbReference type="Rhea" id="RHEA:21020"/>
        <dbReference type="ChEBI" id="CHEBI:29748"/>
        <dbReference type="ChEBI" id="CHEBI:43474"/>
        <dbReference type="ChEBI" id="CHEBI:57701"/>
        <dbReference type="EC" id="4.2.3.5"/>
    </reaction>
</comment>
<keyword evidence="5 8" id="KW-0028">Amino-acid biosynthesis</keyword>
<dbReference type="NCBIfam" id="NF003793">
    <property type="entry name" value="PRK05382.1"/>
    <property type="match status" value="1"/>
</dbReference>
<evidence type="ECO:0000256" key="5">
    <source>
        <dbReference type="ARBA" id="ARBA00022605"/>
    </source>
</evidence>
<dbReference type="PROSITE" id="PS00789">
    <property type="entry name" value="CHORISMATE_SYNTHASE_3"/>
    <property type="match status" value="1"/>
</dbReference>
<evidence type="ECO:0000256" key="1">
    <source>
        <dbReference type="ARBA" id="ARBA00005044"/>
    </source>
</evidence>
<protein>
    <recommendedName>
        <fullName evidence="4 8">Chorismate synthase</fullName>
        <ecNumber evidence="4 8">4.2.3.5</ecNumber>
    </recommendedName>
</protein>
<keyword evidence="7 8" id="KW-0456">Lyase</keyword>
<dbReference type="GO" id="GO:0010181">
    <property type="term" value="F:FMN binding"/>
    <property type="evidence" value="ECO:0007669"/>
    <property type="project" value="TreeGrafter"/>
</dbReference>
<dbReference type="Pfam" id="PF01264">
    <property type="entry name" value="Chorismate_synt"/>
    <property type="match status" value="1"/>
</dbReference>
<dbReference type="PROSITE" id="PS00787">
    <property type="entry name" value="CHORISMATE_SYNTHASE_1"/>
    <property type="match status" value="1"/>
</dbReference>
<dbReference type="Proteomes" id="UP001310890">
    <property type="component" value="Unassembled WGS sequence"/>
</dbReference>
<reference evidence="10" key="1">
    <citation type="submission" date="2023-08" db="EMBL/GenBank/DDBJ databases">
        <title>Black Yeasts Isolated from many extreme environments.</title>
        <authorList>
            <person name="Coleine C."/>
            <person name="Stajich J.E."/>
            <person name="Selbmann L."/>
        </authorList>
    </citation>
    <scope>NUCLEOTIDE SEQUENCE</scope>
    <source>
        <strain evidence="10">CCFEE 5401</strain>
    </source>
</reference>
<evidence type="ECO:0000256" key="8">
    <source>
        <dbReference type="RuleBase" id="RU000605"/>
    </source>
</evidence>
<comment type="cofactor">
    <cofactor evidence="8">
        <name>FMNH2</name>
        <dbReference type="ChEBI" id="CHEBI:57618"/>
    </cofactor>
    <text evidence="8">Reduced FMN (FMNH(2)).</text>
</comment>
<dbReference type="PANTHER" id="PTHR21085:SF0">
    <property type="entry name" value="CHORISMATE SYNTHASE"/>
    <property type="match status" value="1"/>
</dbReference>
<dbReference type="GO" id="GO:0008652">
    <property type="term" value="P:amino acid biosynthetic process"/>
    <property type="evidence" value="ECO:0007669"/>
    <property type="project" value="UniProtKB-KW"/>
</dbReference>
<gene>
    <name evidence="10" type="primary">ARO2</name>
    <name evidence="10" type="ORF">LTR62_005608</name>
</gene>
<comment type="similarity">
    <text evidence="2 8">Belongs to the chorismate synthase family.</text>
</comment>
<dbReference type="CDD" id="cd07304">
    <property type="entry name" value="Chorismate_synthase"/>
    <property type="match status" value="1"/>
</dbReference>